<dbReference type="Proteomes" id="UP000095228">
    <property type="component" value="Chromosome"/>
</dbReference>
<dbReference type="InterPro" id="IPR000917">
    <property type="entry name" value="Sulfatase_N"/>
</dbReference>
<sequence length="688" mass="75470">MIFAPVLIPPVQQGSARDSRGTRLLAHRFGGVLLFGLVFAGIALATRVALLVKAAPEVTWDASLLAAFAWGALFDVAAAGLVAAPMMVLLAVLPARWFERRWARGLAWVAGFAAVYLLLFTAVAEWTFWDEFGVRFNFIAVDYLVYTTEVIGNIRESYNLPVLLGAVAAGTVLVLGLAARSGGPQAWLGAAPVGAGRRWGLAAAGLAVVITLGAALQEDRLPAFRNNYNRELAKNGVWSLFAAFRNNVLDYEQFYRTRPERVAFDRLRRELVEDGSILLSPDESDTLRYVRNPGPAQRPNVIQITVESLSADFLGIFNPASALTPELDALAARSLVFENFYATGTRTDRGMEALTLSLPPTPGRSMVKRPRNEDMFTLGSVFRSQGYDTAFIYGGFGYFDNMNHYFGQNGYRVIDRNSVAPADVTFANVWGACDGDLFRWTLREADTSAASGRPFHHFVMTTSNHRPYTYPAGKIDLPSKVSGRAGAVKYTDQAIGEFLREAATKPWYKDTVFVIVADHCASSAGKTELPVENYHIPLIIFAPGGQIAPGRIKTLTSQMDYAPTLLGLLNWSYPSRFFGHDVRKIDPADAHALIGNYQKLGHLERGELIVLGPQHDAKTYRYDSHGGAQVPTAPSAYAEDEAISYYQSASILYRRGQYRSVKPDEQLRLAARLVPAARVAVQSPLSNP</sequence>
<dbReference type="PANTHER" id="PTHR47371">
    <property type="entry name" value="LIPOTEICHOIC ACID SYNTHASE"/>
    <property type="match status" value="1"/>
</dbReference>
<protein>
    <submittedName>
        <fullName evidence="8">Lipoteichoic acid synthase 2</fullName>
    </submittedName>
</protein>
<keyword evidence="3 6" id="KW-0812">Transmembrane</keyword>
<evidence type="ECO:0000313" key="8">
    <source>
        <dbReference type="EMBL" id="AOS44129.1"/>
    </source>
</evidence>
<evidence type="ECO:0000256" key="5">
    <source>
        <dbReference type="ARBA" id="ARBA00023136"/>
    </source>
</evidence>
<dbReference type="Pfam" id="PF00884">
    <property type="entry name" value="Sulfatase"/>
    <property type="match status" value="1"/>
</dbReference>
<evidence type="ECO:0000259" key="7">
    <source>
        <dbReference type="Pfam" id="PF00884"/>
    </source>
</evidence>
<name>A0A1D8ATB3_9BACT</name>
<keyword evidence="2" id="KW-1003">Cell membrane</keyword>
<dbReference type="InterPro" id="IPR017850">
    <property type="entry name" value="Alkaline_phosphatase_core_sf"/>
</dbReference>
<feature type="transmembrane region" description="Helical" evidence="6">
    <location>
        <begin position="105"/>
        <end position="126"/>
    </location>
</feature>
<keyword evidence="5 6" id="KW-0472">Membrane</keyword>
<feature type="transmembrane region" description="Helical" evidence="6">
    <location>
        <begin position="199"/>
        <end position="216"/>
    </location>
</feature>
<dbReference type="STRING" id="1838286.Verru16b_01190"/>
<organism evidence="8 9">
    <name type="scientific">Lacunisphaera limnophila</name>
    <dbReference type="NCBI Taxonomy" id="1838286"/>
    <lineage>
        <taxon>Bacteria</taxon>
        <taxon>Pseudomonadati</taxon>
        <taxon>Verrucomicrobiota</taxon>
        <taxon>Opitutia</taxon>
        <taxon>Opitutales</taxon>
        <taxon>Opitutaceae</taxon>
        <taxon>Lacunisphaera</taxon>
    </lineage>
</organism>
<evidence type="ECO:0000313" key="9">
    <source>
        <dbReference type="Proteomes" id="UP000095228"/>
    </source>
</evidence>
<dbReference type="AlphaFoldDB" id="A0A1D8ATB3"/>
<dbReference type="Gene3D" id="3.40.720.10">
    <property type="entry name" value="Alkaline Phosphatase, subunit A"/>
    <property type="match status" value="1"/>
</dbReference>
<dbReference type="OrthoDB" id="5901192at2"/>
<keyword evidence="4 6" id="KW-1133">Transmembrane helix</keyword>
<dbReference type="CDD" id="cd16015">
    <property type="entry name" value="LTA_synthase"/>
    <property type="match status" value="1"/>
</dbReference>
<proteinExistence type="predicted"/>
<dbReference type="GO" id="GO:0005886">
    <property type="term" value="C:plasma membrane"/>
    <property type="evidence" value="ECO:0007669"/>
    <property type="project" value="UniProtKB-SubCell"/>
</dbReference>
<evidence type="ECO:0000256" key="4">
    <source>
        <dbReference type="ARBA" id="ARBA00022989"/>
    </source>
</evidence>
<dbReference type="PANTHER" id="PTHR47371:SF3">
    <property type="entry name" value="PHOSPHOGLYCEROL TRANSFERASE I"/>
    <property type="match status" value="1"/>
</dbReference>
<comment type="subcellular location">
    <subcellularLocation>
        <location evidence="1">Cell membrane</location>
        <topology evidence="1">Multi-pass membrane protein</topology>
    </subcellularLocation>
</comment>
<dbReference type="Gene3D" id="3.30.1120.80">
    <property type="match status" value="1"/>
</dbReference>
<feature type="transmembrane region" description="Helical" evidence="6">
    <location>
        <begin position="64"/>
        <end position="93"/>
    </location>
</feature>
<accession>A0A1D8ATB3</accession>
<keyword evidence="9" id="KW-1185">Reference proteome</keyword>
<dbReference type="PATRIC" id="fig|1838286.3.peg.1198"/>
<evidence type="ECO:0000256" key="1">
    <source>
        <dbReference type="ARBA" id="ARBA00004651"/>
    </source>
</evidence>
<evidence type="ECO:0000256" key="3">
    <source>
        <dbReference type="ARBA" id="ARBA00022692"/>
    </source>
</evidence>
<evidence type="ECO:0000256" key="2">
    <source>
        <dbReference type="ARBA" id="ARBA00022475"/>
    </source>
</evidence>
<evidence type="ECO:0000256" key="6">
    <source>
        <dbReference type="SAM" id="Phobius"/>
    </source>
</evidence>
<reference evidence="8 9" key="1">
    <citation type="submission" date="2016-06" db="EMBL/GenBank/DDBJ databases">
        <title>Three novel species with peptidoglycan cell walls form the new genus Lacunisphaera gen. nov. in the family Opitutaceae of the verrucomicrobial subdivision 4.</title>
        <authorList>
            <person name="Rast P."/>
            <person name="Gloeckner I."/>
            <person name="Jogler M."/>
            <person name="Boedeker C."/>
            <person name="Jeske O."/>
            <person name="Wiegand S."/>
            <person name="Reinhardt R."/>
            <person name="Schumann P."/>
            <person name="Rohde M."/>
            <person name="Spring S."/>
            <person name="Gloeckner F.O."/>
            <person name="Jogler C."/>
        </authorList>
    </citation>
    <scope>NUCLEOTIDE SEQUENCE [LARGE SCALE GENOMIC DNA]</scope>
    <source>
        <strain evidence="8 9">IG16b</strain>
    </source>
</reference>
<dbReference type="KEGG" id="obg:Verru16b_01190"/>
<gene>
    <name evidence="8" type="primary">ltaS2_1</name>
    <name evidence="8" type="ORF">Verru16b_01190</name>
</gene>
<feature type="domain" description="Sulfatase N-terminal" evidence="7">
    <location>
        <begin position="299"/>
        <end position="570"/>
    </location>
</feature>
<feature type="transmembrane region" description="Helical" evidence="6">
    <location>
        <begin position="158"/>
        <end position="179"/>
    </location>
</feature>
<dbReference type="InterPro" id="IPR050448">
    <property type="entry name" value="OpgB/LTA_synthase_biosynth"/>
</dbReference>
<dbReference type="EMBL" id="CP016094">
    <property type="protein sequence ID" value="AOS44129.1"/>
    <property type="molecule type" value="Genomic_DNA"/>
</dbReference>
<feature type="transmembrane region" description="Helical" evidence="6">
    <location>
        <begin position="29"/>
        <end position="52"/>
    </location>
</feature>
<dbReference type="SUPFAM" id="SSF53649">
    <property type="entry name" value="Alkaline phosphatase-like"/>
    <property type="match status" value="1"/>
</dbReference>